<evidence type="ECO:0000256" key="6">
    <source>
        <dbReference type="PIRSR" id="PIRSR606710-2"/>
    </source>
</evidence>
<dbReference type="CDD" id="cd18620">
    <property type="entry name" value="GH43_XylA-like"/>
    <property type="match status" value="1"/>
</dbReference>
<proteinExistence type="inferred from homology"/>
<reference evidence="8" key="1">
    <citation type="journal article" date="2021" name="PeerJ">
        <title>Extensive microbial diversity within the chicken gut microbiome revealed by metagenomics and culture.</title>
        <authorList>
            <person name="Gilroy R."/>
            <person name="Ravi A."/>
            <person name="Getino M."/>
            <person name="Pursley I."/>
            <person name="Horton D.L."/>
            <person name="Alikhan N.F."/>
            <person name="Baker D."/>
            <person name="Gharbi K."/>
            <person name="Hall N."/>
            <person name="Watson M."/>
            <person name="Adriaenssens E.M."/>
            <person name="Foster-Nyarko E."/>
            <person name="Jarju S."/>
            <person name="Secka A."/>
            <person name="Antonio M."/>
            <person name="Oren A."/>
            <person name="Chaudhuri R.R."/>
            <person name="La Ragione R."/>
            <person name="Hildebrand F."/>
            <person name="Pallen M.J."/>
        </authorList>
    </citation>
    <scope>NUCLEOTIDE SEQUENCE</scope>
    <source>
        <strain evidence="8">1345</strain>
    </source>
</reference>
<evidence type="ECO:0000256" key="4">
    <source>
        <dbReference type="ARBA" id="ARBA00023277"/>
    </source>
</evidence>
<name>A0A9D1ZVJ8_9FIRM</name>
<protein>
    <submittedName>
        <fullName evidence="8">Family 43 glycosylhydrolase</fullName>
    </submittedName>
</protein>
<keyword evidence="5 7" id="KW-0326">Glycosidase</keyword>
<feature type="site" description="Important for catalytic activity, responsible for pKa modulation of the active site Glu and correct orientation of both the proton donor and substrate" evidence="6">
    <location>
        <position position="141"/>
    </location>
</feature>
<dbReference type="AlphaFoldDB" id="A0A9D1ZVJ8"/>
<keyword evidence="2" id="KW-0624">Polysaccharide degradation</keyword>
<dbReference type="InterPro" id="IPR052176">
    <property type="entry name" value="Glycosyl_Hydrlase_43_Enz"/>
</dbReference>
<keyword evidence="3 7" id="KW-0378">Hydrolase</keyword>
<dbReference type="Gene3D" id="2.60.120.260">
    <property type="entry name" value="Galactose-binding domain-like"/>
    <property type="match status" value="1"/>
</dbReference>
<evidence type="ECO:0000313" key="8">
    <source>
        <dbReference type="EMBL" id="HIY97267.1"/>
    </source>
</evidence>
<dbReference type="Proteomes" id="UP000886750">
    <property type="component" value="Unassembled WGS sequence"/>
</dbReference>
<dbReference type="PANTHER" id="PTHR43772">
    <property type="entry name" value="ENDO-1,4-BETA-XYLANASE"/>
    <property type="match status" value="1"/>
</dbReference>
<evidence type="ECO:0000256" key="2">
    <source>
        <dbReference type="ARBA" id="ARBA00022651"/>
    </source>
</evidence>
<evidence type="ECO:0000256" key="1">
    <source>
        <dbReference type="ARBA" id="ARBA00009865"/>
    </source>
</evidence>
<evidence type="ECO:0000256" key="5">
    <source>
        <dbReference type="ARBA" id="ARBA00023295"/>
    </source>
</evidence>
<comment type="similarity">
    <text evidence="1 7">Belongs to the glycosyl hydrolase 43 family.</text>
</comment>
<dbReference type="EMBL" id="DXCQ01000056">
    <property type="protein sequence ID" value="HIY97267.1"/>
    <property type="molecule type" value="Genomic_DNA"/>
</dbReference>
<dbReference type="GO" id="GO:0045493">
    <property type="term" value="P:xylan catabolic process"/>
    <property type="evidence" value="ECO:0007669"/>
    <property type="project" value="UniProtKB-KW"/>
</dbReference>
<keyword evidence="4" id="KW-0119">Carbohydrate metabolism</keyword>
<dbReference type="InterPro" id="IPR006710">
    <property type="entry name" value="Glyco_hydro_43"/>
</dbReference>
<keyword evidence="2" id="KW-0858">Xylan degradation</keyword>
<dbReference type="PANTHER" id="PTHR43772:SF2">
    <property type="entry name" value="PUTATIVE (AFU_ORTHOLOGUE AFUA_2G04480)-RELATED"/>
    <property type="match status" value="1"/>
</dbReference>
<comment type="caution">
    <text evidence="8">The sequence shown here is derived from an EMBL/GenBank/DDBJ whole genome shotgun (WGS) entry which is preliminary data.</text>
</comment>
<evidence type="ECO:0000313" key="9">
    <source>
        <dbReference type="Proteomes" id="UP000886750"/>
    </source>
</evidence>
<organism evidence="8 9">
    <name type="scientific">Candidatus Borkfalkia excrementigallinarum</name>
    <dbReference type="NCBI Taxonomy" id="2838506"/>
    <lineage>
        <taxon>Bacteria</taxon>
        <taxon>Bacillati</taxon>
        <taxon>Bacillota</taxon>
        <taxon>Clostridia</taxon>
        <taxon>Christensenellales</taxon>
        <taxon>Christensenellaceae</taxon>
        <taxon>Candidatus Borkfalkia</taxon>
    </lineage>
</organism>
<dbReference type="SUPFAM" id="SSF75005">
    <property type="entry name" value="Arabinanase/levansucrase/invertase"/>
    <property type="match status" value="1"/>
</dbReference>
<gene>
    <name evidence="8" type="ORF">H9729_06215</name>
</gene>
<sequence>MNPLFPLNEYVPDGEPHVFGDRVYLYGSHDEEGGTRFCTRDYTVWSAPVNDLTNWTCHGVTYEKRQDPRSREGKLVDFYAPDCVRGNDGRYYLYYFAAGPNTTAFGPMAVAVSDKPEGPFTYLSDIKYKDGTPVLKYLTNDPAVINDDGKIYLYYGWGFIKDFRTPVFKPLFNFVLSKLCNRSLTDIRRTKPSILSCAVAELEDDMCTVKEEPKAVLDSLTTAKRGTPLYAHPFYEAPSIRKFGERYYLIYSSNKNNELAYAMSRYPDHGFEYKGVLISNSDLGYKGNKKPKMPAGTIHGSVEKIGGKYYVFYHRCTNDTDFSRQACAEPITMNADDTFSQVEVTTQGVSASLPSNGKYAASICCNLYNAKRKDKKCKRAIITAKNGESYLTRIVGGCVIGYKYFDFRSPKEISVTVRGGGGKLLVKTAESGAPIGRVTVEESQTWRTFSASLQPVEGKKPLYLAWQGESIEFLQFELR</sequence>
<dbReference type="Gene3D" id="2.115.10.20">
    <property type="entry name" value="Glycosyl hydrolase domain, family 43"/>
    <property type="match status" value="1"/>
</dbReference>
<dbReference type="GO" id="GO:0004553">
    <property type="term" value="F:hydrolase activity, hydrolyzing O-glycosyl compounds"/>
    <property type="evidence" value="ECO:0007669"/>
    <property type="project" value="InterPro"/>
</dbReference>
<dbReference type="CDD" id="cd04084">
    <property type="entry name" value="CBM6_xylanase-like"/>
    <property type="match status" value="1"/>
</dbReference>
<evidence type="ECO:0000256" key="3">
    <source>
        <dbReference type="ARBA" id="ARBA00022801"/>
    </source>
</evidence>
<evidence type="ECO:0000256" key="7">
    <source>
        <dbReference type="RuleBase" id="RU361187"/>
    </source>
</evidence>
<accession>A0A9D1ZVJ8</accession>
<dbReference type="Pfam" id="PF04616">
    <property type="entry name" value="Glyco_hydro_43"/>
    <property type="match status" value="1"/>
</dbReference>
<reference evidence="8" key="2">
    <citation type="submission" date="2021-04" db="EMBL/GenBank/DDBJ databases">
        <authorList>
            <person name="Gilroy R."/>
        </authorList>
    </citation>
    <scope>NUCLEOTIDE SEQUENCE</scope>
    <source>
        <strain evidence="8">1345</strain>
    </source>
</reference>
<dbReference type="InterPro" id="IPR023296">
    <property type="entry name" value="Glyco_hydro_beta-prop_sf"/>
</dbReference>